<sequence>MKILQGSRIPKANGHYSTAIVSNHLLFVSGQLPISKEGKDYENAEFEEQFNVVFHNLEDILLASSTNFQKVVKVTTYLSDVQYWKQFNALFADFIGKHKPVRTVIIVPELPQGFKLEVEIIAEV</sequence>
<keyword evidence="3" id="KW-1185">Reference proteome</keyword>
<comment type="caution">
    <text evidence="2">The sequence shown here is derived from an EMBL/GenBank/DDBJ whole genome shotgun (WGS) entry which is preliminary data.</text>
</comment>
<evidence type="ECO:0000313" key="3">
    <source>
        <dbReference type="Proteomes" id="UP001363035"/>
    </source>
</evidence>
<organism evidence="2 3">
    <name type="scientific">Sphingobacterium tenebrionis</name>
    <dbReference type="NCBI Taxonomy" id="3111775"/>
    <lineage>
        <taxon>Bacteria</taxon>
        <taxon>Pseudomonadati</taxon>
        <taxon>Bacteroidota</taxon>
        <taxon>Sphingobacteriia</taxon>
        <taxon>Sphingobacteriales</taxon>
        <taxon>Sphingobacteriaceae</taxon>
        <taxon>Sphingobacterium</taxon>
    </lineage>
</organism>
<dbReference type="InterPro" id="IPR006056">
    <property type="entry name" value="RidA"/>
</dbReference>
<dbReference type="EC" id="3.5.-.-" evidence="2"/>
<dbReference type="Gene3D" id="3.30.1330.40">
    <property type="entry name" value="RutC-like"/>
    <property type="match status" value="1"/>
</dbReference>
<dbReference type="Proteomes" id="UP001363035">
    <property type="component" value="Unassembled WGS sequence"/>
</dbReference>
<dbReference type="InterPro" id="IPR035959">
    <property type="entry name" value="RutC-like_sf"/>
</dbReference>
<keyword evidence="2" id="KW-0378">Hydrolase</keyword>
<name>A0ABU8I7G8_9SPHI</name>
<dbReference type="EMBL" id="JAYLLN010000026">
    <property type="protein sequence ID" value="MEI5985416.1"/>
    <property type="molecule type" value="Genomic_DNA"/>
</dbReference>
<gene>
    <name evidence="2" type="ORF">VJ786_10935</name>
</gene>
<dbReference type="GO" id="GO:0016787">
    <property type="term" value="F:hydrolase activity"/>
    <property type="evidence" value="ECO:0007669"/>
    <property type="project" value="UniProtKB-KW"/>
</dbReference>
<dbReference type="PANTHER" id="PTHR11803:SF44">
    <property type="entry name" value="RUTC FAMILY PROTEIN YJGH"/>
    <property type="match status" value="1"/>
</dbReference>
<dbReference type="SUPFAM" id="SSF55298">
    <property type="entry name" value="YjgF-like"/>
    <property type="match status" value="1"/>
</dbReference>
<dbReference type="NCBIfam" id="TIGR00004">
    <property type="entry name" value="Rid family detoxifying hydrolase"/>
    <property type="match status" value="1"/>
</dbReference>
<dbReference type="PANTHER" id="PTHR11803">
    <property type="entry name" value="2-IMINOBUTANOATE/2-IMINOPROPANOATE DEAMINASE RIDA"/>
    <property type="match status" value="1"/>
</dbReference>
<dbReference type="Pfam" id="PF01042">
    <property type="entry name" value="Ribonuc_L-PSP"/>
    <property type="match status" value="1"/>
</dbReference>
<dbReference type="RefSeq" id="WP_099365800.1">
    <property type="nucleotide sequence ID" value="NZ_JAYLLN010000026.1"/>
</dbReference>
<proteinExistence type="inferred from homology"/>
<accession>A0ABU8I7G8</accession>
<reference evidence="2 3" key="1">
    <citation type="submission" date="2024-01" db="EMBL/GenBank/DDBJ databases">
        <title>Sphingobacterium tenebrionis sp. nov., a novel endophyte isolated from tenebrio molitor intestines.</title>
        <authorList>
            <person name="Zhang C."/>
        </authorList>
    </citation>
    <scope>NUCLEOTIDE SEQUENCE [LARGE SCALE GENOMIC DNA]</scope>
    <source>
        <strain evidence="2 3">PU5-4</strain>
    </source>
</reference>
<evidence type="ECO:0000313" key="2">
    <source>
        <dbReference type="EMBL" id="MEI5985416.1"/>
    </source>
</evidence>
<comment type="similarity">
    <text evidence="1">Belongs to the RutC family.</text>
</comment>
<protein>
    <submittedName>
        <fullName evidence="2">RidA family protein</fullName>
        <ecNumber evidence="2">3.5.-.-</ecNumber>
    </submittedName>
</protein>
<evidence type="ECO:0000256" key="1">
    <source>
        <dbReference type="ARBA" id="ARBA00010552"/>
    </source>
</evidence>
<dbReference type="CDD" id="cd00448">
    <property type="entry name" value="YjgF_YER057c_UK114_family"/>
    <property type="match status" value="1"/>
</dbReference>
<dbReference type="InterPro" id="IPR006175">
    <property type="entry name" value="YjgF/YER057c/UK114"/>
</dbReference>